<evidence type="ECO:0000259" key="2">
    <source>
        <dbReference type="Pfam" id="PF04961"/>
    </source>
</evidence>
<evidence type="ECO:0000313" key="4">
    <source>
        <dbReference type="Proteomes" id="UP000018439"/>
    </source>
</evidence>
<dbReference type="Proteomes" id="UP000018439">
    <property type="component" value="Chromosome"/>
</dbReference>
<feature type="transmembrane region" description="Helical" evidence="1">
    <location>
        <begin position="31"/>
        <end position="50"/>
    </location>
</feature>
<keyword evidence="3" id="KW-0808">Transferase</keyword>
<accession>F3ZUX0</accession>
<dbReference type="HOGENOM" id="CLU_088419_0_0_10"/>
<dbReference type="Gene3D" id="1.20.120.680">
    <property type="entry name" value="Formiminotetrahydrofolate cyclodeaminase monomer, up-and-down helical bundle"/>
    <property type="match status" value="1"/>
</dbReference>
<dbReference type="eggNOG" id="COG3404">
    <property type="taxonomic scope" value="Bacteria"/>
</dbReference>
<keyword evidence="1" id="KW-0472">Membrane</keyword>
<dbReference type="OrthoDB" id="7959174at2"/>
<dbReference type="InterPro" id="IPR007044">
    <property type="entry name" value="Cyclodeamin/CycHdrlase"/>
</dbReference>
<dbReference type="AlphaFoldDB" id="F3ZUX0"/>
<protein>
    <submittedName>
        <fullName evidence="3">Formiminotransferase-cyclodeaminase</fullName>
    </submittedName>
</protein>
<evidence type="ECO:0000313" key="3">
    <source>
        <dbReference type="EMBL" id="EGJ71430.1"/>
    </source>
</evidence>
<reference evidence="3 4" key="1">
    <citation type="journal article" date="2011" name="Stand. Genomic Sci.">
        <title>Non-contiguous finished genome sequence of Bacteroides coprosuis type strain (PC139).</title>
        <authorList>
            <person name="Land M."/>
            <person name="Held B."/>
            <person name="Gronow S."/>
            <person name="Abt B."/>
            <person name="Lucas S."/>
            <person name="Del Rio T.G."/>
            <person name="Nolan M."/>
            <person name="Tice H."/>
            <person name="Cheng J.F."/>
            <person name="Pitluck S."/>
            <person name="Liolios K."/>
            <person name="Pagani I."/>
            <person name="Ivanova N."/>
            <person name="Mavromatis K."/>
            <person name="Mikhailova N."/>
            <person name="Pati A."/>
            <person name="Tapia R."/>
            <person name="Han C."/>
            <person name="Goodwin L."/>
            <person name="Chen A."/>
            <person name="Palaniappan K."/>
            <person name="Hauser L."/>
            <person name="Brambilla E.M."/>
            <person name="Rohde M."/>
            <person name="Goker M."/>
            <person name="Detter J.C."/>
            <person name="Woyke T."/>
            <person name="Bristow J."/>
            <person name="Eisen J.A."/>
            <person name="Markowitz V."/>
            <person name="Hugenholtz P."/>
            <person name="Kyrpides N.C."/>
            <person name="Klenk H.P."/>
            <person name="Lapidus A."/>
        </authorList>
    </citation>
    <scope>NUCLEOTIDE SEQUENCE</scope>
    <source>
        <strain evidence="3 4">DSM 18011</strain>
    </source>
</reference>
<proteinExistence type="predicted"/>
<dbReference type="GO" id="GO:0016740">
    <property type="term" value="F:transferase activity"/>
    <property type="evidence" value="ECO:0007669"/>
    <property type="project" value="UniProtKB-KW"/>
</dbReference>
<sequence>MENKLVDLTVKGFLDKVAGNDPVPGGGSVSAFYGAVASSLAAMVGGLTVGKKKYAEYNDIMEDTIKCMKAYQQEFLTLIDKDSDAYHKVFNCFKMPKETDEEKAKKSQAIQEGTLYAAEVPLEVAKKALEIMDMIETVVKFGNQNAVTDGCIAMMSARNAVLGAALNVRINLGGLKDTAKAKELENEVVALENQAIAREEKLRTQVTKDLYL</sequence>
<keyword evidence="1" id="KW-1133">Transmembrane helix</keyword>
<gene>
    <name evidence="3" type="ORF">Bcop_1226</name>
</gene>
<keyword evidence="4" id="KW-1185">Reference proteome</keyword>
<keyword evidence="1" id="KW-0812">Transmembrane</keyword>
<dbReference type="EMBL" id="CM001167">
    <property type="protein sequence ID" value="EGJ71430.1"/>
    <property type="molecule type" value="Genomic_DNA"/>
</dbReference>
<feature type="domain" description="Cyclodeaminase/cyclohydrolase" evidence="2">
    <location>
        <begin position="9"/>
        <end position="188"/>
    </location>
</feature>
<organism evidence="3 4">
    <name type="scientific">Bacteroides coprosuis DSM 18011</name>
    <dbReference type="NCBI Taxonomy" id="679937"/>
    <lineage>
        <taxon>Bacteria</taxon>
        <taxon>Pseudomonadati</taxon>
        <taxon>Bacteroidota</taxon>
        <taxon>Bacteroidia</taxon>
        <taxon>Bacteroidales</taxon>
        <taxon>Bacteroidaceae</taxon>
        <taxon>Bacteroides</taxon>
    </lineage>
</organism>
<dbReference type="InterPro" id="IPR036178">
    <property type="entry name" value="Formintransfe-cycloase-like_sf"/>
</dbReference>
<dbReference type="SUPFAM" id="SSF101262">
    <property type="entry name" value="Methenyltetrahydrofolate cyclohydrolase-like"/>
    <property type="match status" value="1"/>
</dbReference>
<evidence type="ECO:0000256" key="1">
    <source>
        <dbReference type="SAM" id="Phobius"/>
    </source>
</evidence>
<name>F3ZUX0_9BACE</name>
<dbReference type="Pfam" id="PF04961">
    <property type="entry name" value="FTCD_C"/>
    <property type="match status" value="1"/>
</dbReference>
<dbReference type="STRING" id="679937.Bcop_1226"/>